<dbReference type="Proteomes" id="UP000008311">
    <property type="component" value="Unassembled WGS sequence"/>
</dbReference>
<accession>B9TLC9</accession>
<gene>
    <name evidence="2" type="ORF">RCOM_2003990</name>
</gene>
<proteinExistence type="predicted"/>
<reference evidence="3" key="1">
    <citation type="journal article" date="2010" name="Nat. Biotechnol.">
        <title>Draft genome sequence of the oilseed species Ricinus communis.</title>
        <authorList>
            <person name="Chan A.P."/>
            <person name="Crabtree J."/>
            <person name="Zhao Q."/>
            <person name="Lorenzi H."/>
            <person name="Orvis J."/>
            <person name="Puiu D."/>
            <person name="Melake-Berhan A."/>
            <person name="Jones K.M."/>
            <person name="Redman J."/>
            <person name="Chen G."/>
            <person name="Cahoon E.B."/>
            <person name="Gedil M."/>
            <person name="Stanke M."/>
            <person name="Haas B.J."/>
            <person name="Wortman J.R."/>
            <person name="Fraser-Liggett C.M."/>
            <person name="Ravel J."/>
            <person name="Rabinowicz P.D."/>
        </authorList>
    </citation>
    <scope>NUCLEOTIDE SEQUENCE [LARGE SCALE GENOMIC DNA]</scope>
    <source>
        <strain evidence="3">cv. Hale</strain>
    </source>
</reference>
<feature type="region of interest" description="Disordered" evidence="1">
    <location>
        <begin position="124"/>
        <end position="232"/>
    </location>
</feature>
<feature type="compositionally biased region" description="Basic and acidic residues" evidence="1">
    <location>
        <begin position="153"/>
        <end position="168"/>
    </location>
</feature>
<feature type="compositionally biased region" description="Basic and acidic residues" evidence="1">
    <location>
        <begin position="194"/>
        <end position="218"/>
    </location>
</feature>
<feature type="non-terminal residue" evidence="2">
    <location>
        <position position="232"/>
    </location>
</feature>
<evidence type="ECO:0000313" key="2">
    <source>
        <dbReference type="EMBL" id="EEF23335.1"/>
    </source>
</evidence>
<dbReference type="InParanoid" id="B9TLC9"/>
<protein>
    <submittedName>
        <fullName evidence="2">Uncharacterized protein</fullName>
    </submittedName>
</protein>
<dbReference type="EMBL" id="EQ986588">
    <property type="protein sequence ID" value="EEF23335.1"/>
    <property type="molecule type" value="Genomic_DNA"/>
</dbReference>
<evidence type="ECO:0000313" key="3">
    <source>
        <dbReference type="Proteomes" id="UP000008311"/>
    </source>
</evidence>
<feature type="compositionally biased region" description="Basic and acidic residues" evidence="1">
    <location>
        <begin position="131"/>
        <end position="144"/>
    </location>
</feature>
<name>B9TLC9_RICCO</name>
<evidence type="ECO:0000256" key="1">
    <source>
        <dbReference type="SAM" id="MobiDB-lite"/>
    </source>
</evidence>
<sequence>MTTSCPASSSARACCCHSSGSSTAATAAQRRGRSSLFTATARGDGDGDHRHAGGGADPGVRIAQRRPRCVKDHLRHRHAAVPVQLEHRAVDGDPGAGDHAQQQARGDMAGEPQAVDVELQHLLRPHQQQGGDDRRADRPQEHLRPRQARHHQQPADRRQGPQDVDRQHAHQAQRRQVQLWRAQQHAKHIGAMRQQEHAHRQQHQQPDRDGDGQRDQRRHDQRRQQLRQHGGG</sequence>
<dbReference type="AlphaFoldDB" id="B9TLC9"/>
<organism evidence="2 3">
    <name type="scientific">Ricinus communis</name>
    <name type="common">Castor bean</name>
    <dbReference type="NCBI Taxonomy" id="3988"/>
    <lineage>
        <taxon>Eukaryota</taxon>
        <taxon>Viridiplantae</taxon>
        <taxon>Streptophyta</taxon>
        <taxon>Embryophyta</taxon>
        <taxon>Tracheophyta</taxon>
        <taxon>Spermatophyta</taxon>
        <taxon>Magnoliopsida</taxon>
        <taxon>eudicotyledons</taxon>
        <taxon>Gunneridae</taxon>
        <taxon>Pentapetalae</taxon>
        <taxon>rosids</taxon>
        <taxon>fabids</taxon>
        <taxon>Malpighiales</taxon>
        <taxon>Euphorbiaceae</taxon>
        <taxon>Acalyphoideae</taxon>
        <taxon>Acalypheae</taxon>
        <taxon>Ricinus</taxon>
    </lineage>
</organism>
<feature type="compositionally biased region" description="Basic residues" evidence="1">
    <location>
        <begin position="63"/>
        <end position="79"/>
    </location>
</feature>
<feature type="region of interest" description="Disordered" evidence="1">
    <location>
        <begin position="1"/>
        <end position="110"/>
    </location>
</feature>
<feature type="compositionally biased region" description="Low complexity" evidence="1">
    <location>
        <begin position="1"/>
        <end position="42"/>
    </location>
</feature>
<keyword evidence="3" id="KW-1185">Reference proteome</keyword>